<keyword evidence="7" id="KW-1185">Reference proteome</keyword>
<dbReference type="Pfam" id="PF00330">
    <property type="entry name" value="Aconitase"/>
    <property type="match status" value="1"/>
</dbReference>
<evidence type="ECO:0000256" key="1">
    <source>
        <dbReference type="ARBA" id="ARBA00022723"/>
    </source>
</evidence>
<reference evidence="6" key="1">
    <citation type="submission" date="2023-06" db="EMBL/GenBank/DDBJ databases">
        <authorList>
            <consortium name="Lawrence Berkeley National Laboratory"/>
            <person name="Ahrendt S."/>
            <person name="Sahu N."/>
            <person name="Indic B."/>
            <person name="Wong-Bajracharya J."/>
            <person name="Merenyi Z."/>
            <person name="Ke H.-M."/>
            <person name="Monk M."/>
            <person name="Kocsube S."/>
            <person name="Drula E."/>
            <person name="Lipzen A."/>
            <person name="Balint B."/>
            <person name="Henrissat B."/>
            <person name="Andreopoulos B."/>
            <person name="Martin F.M."/>
            <person name="Harder C.B."/>
            <person name="Rigling D."/>
            <person name="Ford K.L."/>
            <person name="Foster G.D."/>
            <person name="Pangilinan J."/>
            <person name="Papanicolaou A."/>
            <person name="Barry K."/>
            <person name="LaButti K."/>
            <person name="Viragh M."/>
            <person name="Koriabine M."/>
            <person name="Yan M."/>
            <person name="Riley R."/>
            <person name="Champramary S."/>
            <person name="Plett K.L."/>
            <person name="Tsai I.J."/>
            <person name="Slot J."/>
            <person name="Sipos G."/>
            <person name="Plett J."/>
            <person name="Nagy L.G."/>
            <person name="Grigoriev I.V."/>
        </authorList>
    </citation>
    <scope>NUCLEOTIDE SEQUENCE</scope>
    <source>
        <strain evidence="6">HWK02</strain>
    </source>
</reference>
<keyword evidence="3" id="KW-0411">Iron-sulfur</keyword>
<evidence type="ECO:0000256" key="2">
    <source>
        <dbReference type="ARBA" id="ARBA00023004"/>
    </source>
</evidence>
<evidence type="ECO:0000313" key="6">
    <source>
        <dbReference type="EMBL" id="KAK0488184.1"/>
    </source>
</evidence>
<accession>A0AA39PQ65</accession>
<dbReference type="GO" id="GO:0043436">
    <property type="term" value="P:oxoacid metabolic process"/>
    <property type="evidence" value="ECO:0007669"/>
    <property type="project" value="UniProtKB-ARBA"/>
</dbReference>
<proteinExistence type="predicted"/>
<dbReference type="GO" id="GO:0016829">
    <property type="term" value="F:lyase activity"/>
    <property type="evidence" value="ECO:0007669"/>
    <property type="project" value="UniProtKB-KW"/>
</dbReference>
<dbReference type="GO" id="GO:0046872">
    <property type="term" value="F:metal ion binding"/>
    <property type="evidence" value="ECO:0007669"/>
    <property type="project" value="UniProtKB-KW"/>
</dbReference>
<dbReference type="SUPFAM" id="SSF53732">
    <property type="entry name" value="Aconitase iron-sulfur domain"/>
    <property type="match status" value="1"/>
</dbReference>
<dbReference type="InterPro" id="IPR036008">
    <property type="entry name" value="Aconitase_4Fe-4S_dom"/>
</dbReference>
<sequence>MQTFYHMKRKVKTNTFQLAETNRAHKRAAHSRNHRVLSARTCEPLPGALKSLTRFEQRLMQRGAFAGPVNRPIFLCSFTNDITLESNIFGGELTVPLSRELYAWINGGWDAGGTRPRVFCLSLNLHTLTTHLDAASPESNATRWSPEIPPATISKYESILDWIGRHTRRTAMKKQRALRNVSDRNDIDGDPFILPEMLESLNGQVHYSEVALQGEGQCGTPELARVTDTENDDNIVVSFSRSTFSIPPIDWRLIDSSVSLSLALTETEYTSACTVSELILKVQMRFSEQSGIYIFVPKPAFYVRQSIGRQPFFEGEKTKQKLLGKRGKAVLDVALRRFGVDVWWLGARMLTISVGWHSSRNLSKIKHYIIRGFDVAGNMAFTAELADRMVDSEAWVYRANQSKETFDANDYARIVYVRETRVSRSYSLGTATHKYMVVYGYFLEWSFTQRHQAWVRDRVGDYAMIRPGHVMTHDNTGPVITKFFFSFLPPRSLPQSRFNSIGETRIHNIIQPVFTLDHDVQNRSQKDLANIDFYPSGRGIGHQVLVKEGYAFPHTLAVASDSHSNMYGGVGCVGTPIVQTDAAALGATGKTWRQVPRMVNKGRAYVVASPLVSFNYSEVLDTAIEFTSGTTGRHGVIAQNGPVSDARMPMSPIRSQIASI</sequence>
<comment type="caution">
    <text evidence="6">The sequence shown here is derived from an EMBL/GenBank/DDBJ whole genome shotgun (WGS) entry which is preliminary data.</text>
</comment>
<feature type="domain" description="Aconitase/3-isopropylmalate dehydratase large subunit alpha/beta/alpha" evidence="5">
    <location>
        <begin position="522"/>
        <end position="599"/>
    </location>
</feature>
<organism evidence="6 7">
    <name type="scientific">Armillaria luteobubalina</name>
    <dbReference type="NCBI Taxonomy" id="153913"/>
    <lineage>
        <taxon>Eukaryota</taxon>
        <taxon>Fungi</taxon>
        <taxon>Dikarya</taxon>
        <taxon>Basidiomycota</taxon>
        <taxon>Agaricomycotina</taxon>
        <taxon>Agaricomycetes</taxon>
        <taxon>Agaricomycetidae</taxon>
        <taxon>Agaricales</taxon>
        <taxon>Marasmiineae</taxon>
        <taxon>Physalacriaceae</taxon>
        <taxon>Armillaria</taxon>
    </lineage>
</organism>
<dbReference type="PANTHER" id="PTHR43822">
    <property type="entry name" value="HOMOACONITASE, MITOCHONDRIAL-RELATED"/>
    <property type="match status" value="1"/>
</dbReference>
<evidence type="ECO:0000313" key="7">
    <source>
        <dbReference type="Proteomes" id="UP001175228"/>
    </source>
</evidence>
<dbReference type="GO" id="GO:0051536">
    <property type="term" value="F:iron-sulfur cluster binding"/>
    <property type="evidence" value="ECO:0007669"/>
    <property type="project" value="UniProtKB-KW"/>
</dbReference>
<dbReference type="InterPro" id="IPR015931">
    <property type="entry name" value="Acnase/IPM_dHydase_lsu_aba_1/3"/>
</dbReference>
<dbReference type="Gene3D" id="3.30.499.10">
    <property type="entry name" value="Aconitase, domain 3"/>
    <property type="match status" value="1"/>
</dbReference>
<keyword evidence="4" id="KW-0456">Lyase</keyword>
<dbReference type="PANTHER" id="PTHR43822:SF2">
    <property type="entry name" value="HOMOACONITASE, MITOCHONDRIAL"/>
    <property type="match status" value="1"/>
</dbReference>
<protein>
    <recommendedName>
        <fullName evidence="5">Aconitase/3-isopropylmalate dehydratase large subunit alpha/beta/alpha domain-containing protein</fullName>
    </recommendedName>
</protein>
<dbReference type="InterPro" id="IPR050067">
    <property type="entry name" value="IPM_dehydratase_rel_enz"/>
</dbReference>
<keyword evidence="1" id="KW-0479">Metal-binding</keyword>
<gene>
    <name evidence="6" type="ORF">EDD18DRAFT_1110548</name>
</gene>
<dbReference type="InterPro" id="IPR001030">
    <property type="entry name" value="Acoase/IPM_deHydtase_lsu_aba"/>
</dbReference>
<evidence type="ECO:0000259" key="5">
    <source>
        <dbReference type="Pfam" id="PF00330"/>
    </source>
</evidence>
<keyword evidence="2" id="KW-0408">Iron</keyword>
<evidence type="ECO:0000256" key="4">
    <source>
        <dbReference type="ARBA" id="ARBA00023239"/>
    </source>
</evidence>
<name>A0AA39PQ65_9AGAR</name>
<dbReference type="EMBL" id="JAUEPU010000041">
    <property type="protein sequence ID" value="KAK0488184.1"/>
    <property type="molecule type" value="Genomic_DNA"/>
</dbReference>
<evidence type="ECO:0000256" key="3">
    <source>
        <dbReference type="ARBA" id="ARBA00023014"/>
    </source>
</evidence>
<dbReference type="Proteomes" id="UP001175228">
    <property type="component" value="Unassembled WGS sequence"/>
</dbReference>
<dbReference type="AlphaFoldDB" id="A0AA39PQ65"/>